<gene>
    <name evidence="1" type="ORF">OM074_15640</name>
</gene>
<protein>
    <recommendedName>
        <fullName evidence="3">(2Fe-2S) ferredoxin domain-containing protein</fullName>
    </recommendedName>
</protein>
<keyword evidence="2" id="KW-1185">Reference proteome</keyword>
<evidence type="ECO:0000313" key="1">
    <source>
        <dbReference type="EMBL" id="MCW3807070.1"/>
    </source>
</evidence>
<evidence type="ECO:0000313" key="2">
    <source>
        <dbReference type="Proteomes" id="UP001207408"/>
    </source>
</evidence>
<dbReference type="Gene3D" id="3.40.30.10">
    <property type="entry name" value="Glutaredoxin"/>
    <property type="match status" value="1"/>
</dbReference>
<reference evidence="1" key="1">
    <citation type="submission" date="2022-10" db="EMBL/GenBank/DDBJ databases">
        <authorList>
            <person name="Yu W.X."/>
        </authorList>
    </citation>
    <scope>NUCLEOTIDE SEQUENCE</scope>
    <source>
        <strain evidence="1">D04</strain>
    </source>
</reference>
<organism evidence="1 2">
    <name type="scientific">Plebeiibacterium marinum</name>
    <dbReference type="NCBI Taxonomy" id="2992111"/>
    <lineage>
        <taxon>Bacteria</taxon>
        <taxon>Pseudomonadati</taxon>
        <taxon>Bacteroidota</taxon>
        <taxon>Bacteroidia</taxon>
        <taxon>Marinilabiliales</taxon>
        <taxon>Marinilabiliaceae</taxon>
        <taxon>Plebeiibacterium</taxon>
    </lineage>
</organism>
<sequence length="87" mass="9762">MQKEIEVKICCGTNCYITGGSGLHLIKNHLPEDIIDSINIKGVLCQDVCTDMCRSQKPPIAWINNEMITQASINKLKSKILEQVNFE</sequence>
<dbReference type="RefSeq" id="WP_301201113.1">
    <property type="nucleotide sequence ID" value="NZ_JAPDPI010000037.1"/>
</dbReference>
<accession>A0AAE3SM12</accession>
<proteinExistence type="predicted"/>
<dbReference type="Proteomes" id="UP001207408">
    <property type="component" value="Unassembled WGS sequence"/>
</dbReference>
<name>A0AAE3SM12_9BACT</name>
<comment type="caution">
    <text evidence="1">The sequence shown here is derived from an EMBL/GenBank/DDBJ whole genome shotgun (WGS) entry which is preliminary data.</text>
</comment>
<evidence type="ECO:0008006" key="3">
    <source>
        <dbReference type="Google" id="ProtNLM"/>
    </source>
</evidence>
<dbReference type="AlphaFoldDB" id="A0AAE3SM12"/>
<dbReference type="EMBL" id="JAPDPI010000037">
    <property type="protein sequence ID" value="MCW3807070.1"/>
    <property type="molecule type" value="Genomic_DNA"/>
</dbReference>